<evidence type="ECO:0008006" key="4">
    <source>
        <dbReference type="Google" id="ProtNLM"/>
    </source>
</evidence>
<reference evidence="2" key="2">
    <citation type="submission" date="2021-03" db="UniProtKB">
        <authorList>
            <consortium name="EnsemblPlants"/>
        </authorList>
    </citation>
    <scope>IDENTIFICATION</scope>
</reference>
<evidence type="ECO:0000313" key="3">
    <source>
        <dbReference type="Proteomes" id="UP000596661"/>
    </source>
</evidence>
<dbReference type="EnsemblPlants" id="evm.model.07.574">
    <property type="protein sequence ID" value="cds.evm.model.07.574"/>
    <property type="gene ID" value="evm.TU.07.574"/>
</dbReference>
<dbReference type="Proteomes" id="UP000596661">
    <property type="component" value="Chromosome 7"/>
</dbReference>
<name>A0A803Q5K5_CANSA</name>
<organism evidence="2 3">
    <name type="scientific">Cannabis sativa</name>
    <name type="common">Hemp</name>
    <name type="synonym">Marijuana</name>
    <dbReference type="NCBI Taxonomy" id="3483"/>
    <lineage>
        <taxon>Eukaryota</taxon>
        <taxon>Viridiplantae</taxon>
        <taxon>Streptophyta</taxon>
        <taxon>Embryophyta</taxon>
        <taxon>Tracheophyta</taxon>
        <taxon>Spermatophyta</taxon>
        <taxon>Magnoliopsida</taxon>
        <taxon>eudicotyledons</taxon>
        <taxon>Gunneridae</taxon>
        <taxon>Pentapetalae</taxon>
        <taxon>rosids</taxon>
        <taxon>fabids</taxon>
        <taxon>Rosales</taxon>
        <taxon>Cannabaceae</taxon>
        <taxon>Cannabis</taxon>
    </lineage>
</organism>
<dbReference type="AlphaFoldDB" id="A0A803Q5K5"/>
<dbReference type="PANTHER" id="PTHR31286">
    <property type="entry name" value="GLYCINE-RICH CELL WALL STRUCTURAL PROTEIN 1.8-LIKE"/>
    <property type="match status" value="1"/>
</dbReference>
<dbReference type="EMBL" id="UZAU01000639">
    <property type="status" value="NOT_ANNOTATED_CDS"/>
    <property type="molecule type" value="Genomic_DNA"/>
</dbReference>
<protein>
    <recommendedName>
        <fullName evidence="4">DUF4283 domain-containing protein</fullName>
    </recommendedName>
</protein>
<evidence type="ECO:0000256" key="1">
    <source>
        <dbReference type="SAM" id="MobiDB-lite"/>
    </source>
</evidence>
<feature type="region of interest" description="Disordered" evidence="1">
    <location>
        <begin position="28"/>
        <end position="54"/>
    </location>
</feature>
<dbReference type="Gramene" id="evm.model.07.574">
    <property type="protein sequence ID" value="cds.evm.model.07.574"/>
    <property type="gene ID" value="evm.TU.07.574"/>
</dbReference>
<keyword evidence="3" id="KW-1185">Reference proteome</keyword>
<sequence>MGDSNQNIEEMNVENVAGGVDGEFMEGVGVDLSTPNGPDKETLTSSSNTHNNGRPGAGFEINGELIRFGVLVCFFDGNGLLRMKLKEILGNIWKQGIKGQWRFKTLKPGMLGIFFDLEEDCIEILHRRPWIINGKLLIIREWLEDANWTVVDMKKTVFWAQATGLPTPYLNRSNISIIAAKVGTFMNSDTWDQRTISRR</sequence>
<reference evidence="2" key="1">
    <citation type="submission" date="2018-11" db="EMBL/GenBank/DDBJ databases">
        <authorList>
            <person name="Grassa J C."/>
        </authorList>
    </citation>
    <scope>NUCLEOTIDE SEQUENCE [LARGE SCALE GENOMIC DNA]</scope>
</reference>
<evidence type="ECO:0000313" key="2">
    <source>
        <dbReference type="EnsemblPlants" id="cds.evm.model.07.574"/>
    </source>
</evidence>
<dbReference type="InterPro" id="IPR040256">
    <property type="entry name" value="At4g02000-like"/>
</dbReference>
<feature type="compositionally biased region" description="Polar residues" evidence="1">
    <location>
        <begin position="43"/>
        <end position="52"/>
    </location>
</feature>
<dbReference type="PANTHER" id="PTHR31286:SF180">
    <property type="entry name" value="OS10G0362600 PROTEIN"/>
    <property type="match status" value="1"/>
</dbReference>
<proteinExistence type="predicted"/>
<accession>A0A803Q5K5</accession>